<evidence type="ECO:0000313" key="3">
    <source>
        <dbReference type="EMBL" id="KAG7170162.1"/>
    </source>
</evidence>
<feature type="domain" description="Endonuclease/exonuclease/phosphatase" evidence="2">
    <location>
        <begin position="511"/>
        <end position="708"/>
    </location>
</feature>
<evidence type="ECO:0000256" key="1">
    <source>
        <dbReference type="SAM" id="MobiDB-lite"/>
    </source>
</evidence>
<keyword evidence="3" id="KW-0548">Nucleotidyltransferase</keyword>
<organism evidence="3 4">
    <name type="scientific">Homarus americanus</name>
    <name type="common">American lobster</name>
    <dbReference type="NCBI Taxonomy" id="6706"/>
    <lineage>
        <taxon>Eukaryota</taxon>
        <taxon>Metazoa</taxon>
        <taxon>Ecdysozoa</taxon>
        <taxon>Arthropoda</taxon>
        <taxon>Crustacea</taxon>
        <taxon>Multicrustacea</taxon>
        <taxon>Malacostraca</taxon>
        <taxon>Eumalacostraca</taxon>
        <taxon>Eucarida</taxon>
        <taxon>Decapoda</taxon>
        <taxon>Pleocyemata</taxon>
        <taxon>Astacidea</taxon>
        <taxon>Nephropoidea</taxon>
        <taxon>Nephropidae</taxon>
        <taxon>Homarus</taxon>
    </lineage>
</organism>
<sequence length="1113" mass="124990">TSERDVTNGWKMPQEALEGRQHLRHRQYVPSNPPRGRATHHRDSDCDEVHNTAKILSEVTNLNGKTIKIIPLDPEEKTIRMVLLRYPLEQPVEVIIKHPKVTKADHCVTNKANASGHQGDSPRGGRPTGNWGTYKLRPFVPEPLRCYKYQEFGHHQSRCHKNLRCGICSQSHKTEMCIQKHKDGTITTAKCPNCGKKHHAWSTSCPERRERMKVAMAKIQPLNRTEAPQSTFVWGQQRQNTVKPTPTPPQLSEDSFPALPPAGYRTKLKTPGQNQSMQETMTNQWTPQPQLQSCVAVKGQNTSVLVENTILPGTLKPLQATTQLNTPQPANLQGAFTEEQIKLMITIMIVTFSTIIQKQDTNTENIINAVMTQLTEKMQEDQTPKTPQLQVEQTTPLRQISDKRKNLPSKRSFKTVKPQAPCNSSRGIEQQAQTVSKHTITDKSDSTLKRKEKTPEIPPKTSGIPPPAPPSEQVPKKQPPFLTDEEESDSTLNAESNYSTTPLPCNLKITQWNVQGLSNKRHTVQAAAIAKNMDVFILQETLMSKDKQFRLPGYQQYSVQKGPNSHGSMILVRATIPSSEVEPVHCGDGVETQAVRIHLANDSLVVYNIYKPPTKRLEAGELLTQATQELVLIAGDFNAHHPTFNSTTKMNRDGHHLVELLTDVPKITLINTGEPTHISGGTLDLTFISTELVPIAQWEIDDELTSDHFATTTTLRMELLPPPPHELQKWFSNYEPVEDIDQLNQDLTDAIQHAAERAIPKTNPTNRHHKDYWFYNDEIRQQNHRINTFRRHLRQYPSPEGVKLLRAAVQHARQITQKIREDKWLDLSELWRKLRIATGKLPRSPAHPQPLQEANRLINYLRDRIGKTVKMMRAMTGPKVGAGHVVQRTPYIHAIRSLTDYATPALNTLSEGQWAKLEVAQNNAMWTKIENLHMETGFTSFQTRAEQLPGLMKNGLLLALNLNRDVINKKTWLLCAADAINRLKLKDTILSKGPDTMSPDYSTPAPWASPPAVFNILQTGTRKADCNPHELRQIAERKMKALTPHNNGSAETTSTKAGAAFTIEGGNTSLWRTSDGCSTLQVELAAIPGALRHASINSQQGIAIHTESRCGIE</sequence>
<evidence type="ECO:0000313" key="4">
    <source>
        <dbReference type="Proteomes" id="UP000747542"/>
    </source>
</evidence>
<feature type="compositionally biased region" description="Basic and acidic residues" evidence="1">
    <location>
        <begin position="439"/>
        <end position="455"/>
    </location>
</feature>
<feature type="region of interest" description="Disordered" evidence="1">
    <location>
        <begin position="236"/>
        <end position="257"/>
    </location>
</feature>
<name>A0A8J5K401_HOMAM</name>
<dbReference type="InterPro" id="IPR005135">
    <property type="entry name" value="Endo/exonuclease/phosphatase"/>
</dbReference>
<feature type="compositionally biased region" description="Polar residues" evidence="1">
    <location>
        <begin position="384"/>
        <end position="398"/>
    </location>
</feature>
<keyword evidence="3" id="KW-0808">Transferase</keyword>
<keyword evidence="4" id="KW-1185">Reference proteome</keyword>
<dbReference type="AlphaFoldDB" id="A0A8J5K401"/>
<dbReference type="SUPFAM" id="SSF56219">
    <property type="entry name" value="DNase I-like"/>
    <property type="match status" value="1"/>
</dbReference>
<feature type="region of interest" description="Disordered" evidence="1">
    <location>
        <begin position="111"/>
        <end position="132"/>
    </location>
</feature>
<dbReference type="Proteomes" id="UP000747542">
    <property type="component" value="Unassembled WGS sequence"/>
</dbReference>
<feature type="region of interest" description="Disordered" evidence="1">
    <location>
        <begin position="378"/>
        <end position="500"/>
    </location>
</feature>
<comment type="caution">
    <text evidence="3">The sequence shown here is derived from an EMBL/GenBank/DDBJ whole genome shotgun (WGS) entry which is preliminary data.</text>
</comment>
<protein>
    <submittedName>
        <fullName evidence="3">RNA-directed DNA polymerase from mobile element jockey-like 5</fullName>
    </submittedName>
</protein>
<proteinExistence type="predicted"/>
<feature type="compositionally biased region" description="Polar residues" evidence="1">
    <location>
        <begin position="490"/>
        <end position="500"/>
    </location>
</feature>
<accession>A0A8J5K401</accession>
<feature type="non-terminal residue" evidence="3">
    <location>
        <position position="1113"/>
    </location>
</feature>
<dbReference type="EMBL" id="JAHLQT010014894">
    <property type="protein sequence ID" value="KAG7170162.1"/>
    <property type="molecule type" value="Genomic_DNA"/>
</dbReference>
<feature type="compositionally biased region" description="Polar residues" evidence="1">
    <location>
        <begin position="421"/>
        <end position="438"/>
    </location>
</feature>
<feature type="non-terminal residue" evidence="3">
    <location>
        <position position="1"/>
    </location>
</feature>
<evidence type="ECO:0000259" key="2">
    <source>
        <dbReference type="Pfam" id="PF03372"/>
    </source>
</evidence>
<dbReference type="Gene3D" id="3.60.10.10">
    <property type="entry name" value="Endonuclease/exonuclease/phosphatase"/>
    <property type="match status" value="1"/>
</dbReference>
<keyword evidence="3" id="KW-0695">RNA-directed DNA polymerase</keyword>
<gene>
    <name evidence="3" type="ORF">Hamer_G012409</name>
</gene>
<dbReference type="GO" id="GO:0003964">
    <property type="term" value="F:RNA-directed DNA polymerase activity"/>
    <property type="evidence" value="ECO:0007669"/>
    <property type="project" value="UniProtKB-KW"/>
</dbReference>
<dbReference type="InterPro" id="IPR036691">
    <property type="entry name" value="Endo/exonu/phosph_ase_sf"/>
</dbReference>
<dbReference type="Pfam" id="PF03372">
    <property type="entry name" value="Exo_endo_phos"/>
    <property type="match status" value="1"/>
</dbReference>
<reference evidence="3" key="1">
    <citation type="journal article" date="2021" name="Sci. Adv.">
        <title>The American lobster genome reveals insights on longevity, neural, and immune adaptations.</title>
        <authorList>
            <person name="Polinski J.M."/>
            <person name="Zimin A.V."/>
            <person name="Clark K.F."/>
            <person name="Kohn A.B."/>
            <person name="Sadowski N."/>
            <person name="Timp W."/>
            <person name="Ptitsyn A."/>
            <person name="Khanna P."/>
            <person name="Romanova D.Y."/>
            <person name="Williams P."/>
            <person name="Greenwood S.J."/>
            <person name="Moroz L.L."/>
            <person name="Walt D.R."/>
            <person name="Bodnar A.G."/>
        </authorList>
    </citation>
    <scope>NUCLEOTIDE SEQUENCE</scope>
    <source>
        <strain evidence="3">GMGI-L3</strain>
    </source>
</reference>